<organism evidence="1 2">
    <name type="scientific">Reyranella aquatilis</name>
    <dbReference type="NCBI Taxonomy" id="2035356"/>
    <lineage>
        <taxon>Bacteria</taxon>
        <taxon>Pseudomonadati</taxon>
        <taxon>Pseudomonadota</taxon>
        <taxon>Alphaproteobacteria</taxon>
        <taxon>Hyphomicrobiales</taxon>
        <taxon>Reyranellaceae</taxon>
        <taxon>Reyranella</taxon>
    </lineage>
</organism>
<reference evidence="1 2" key="1">
    <citation type="submission" date="2021-11" db="EMBL/GenBank/DDBJ databases">
        <authorList>
            <person name="Lee D.-H."/>
            <person name="Kim S.-B."/>
        </authorList>
    </citation>
    <scope>NUCLEOTIDE SEQUENCE [LARGE SCALE GENOMIC DNA]</scope>
    <source>
        <strain evidence="1 2">KCTC 52223</strain>
    </source>
</reference>
<dbReference type="RefSeq" id="WP_230550771.1">
    <property type="nucleotide sequence ID" value="NZ_JAJISD010000004.1"/>
</dbReference>
<sequence>MPRDHLLPEDVAEAADKAARERLEAAMKRALWAQQASRSWAALTAVTAPQPSR</sequence>
<protein>
    <submittedName>
        <fullName evidence="1">Uncharacterized protein</fullName>
    </submittedName>
</protein>
<dbReference type="Proteomes" id="UP001198862">
    <property type="component" value="Unassembled WGS sequence"/>
</dbReference>
<evidence type="ECO:0000313" key="2">
    <source>
        <dbReference type="Proteomes" id="UP001198862"/>
    </source>
</evidence>
<evidence type="ECO:0000313" key="1">
    <source>
        <dbReference type="EMBL" id="MCC8429573.1"/>
    </source>
</evidence>
<gene>
    <name evidence="1" type="ORF">LJ725_11390</name>
</gene>
<name>A0ABS8KVA1_9HYPH</name>
<keyword evidence="2" id="KW-1185">Reference proteome</keyword>
<comment type="caution">
    <text evidence="1">The sequence shown here is derived from an EMBL/GenBank/DDBJ whole genome shotgun (WGS) entry which is preliminary data.</text>
</comment>
<dbReference type="EMBL" id="JAJISD010000004">
    <property type="protein sequence ID" value="MCC8429573.1"/>
    <property type="molecule type" value="Genomic_DNA"/>
</dbReference>
<proteinExistence type="predicted"/>
<accession>A0ABS8KVA1</accession>